<proteinExistence type="predicted"/>
<evidence type="ECO:0000313" key="1">
    <source>
        <dbReference type="EMBL" id="CAB4144292.1"/>
    </source>
</evidence>
<accession>A0A6J5MDI9</accession>
<protein>
    <submittedName>
        <fullName evidence="1">Uncharacterized protein</fullName>
    </submittedName>
</protein>
<gene>
    <name evidence="1" type="ORF">UFOVP455_32</name>
</gene>
<name>A0A6J5MDI9_9CAUD</name>
<reference evidence="1" key="1">
    <citation type="submission" date="2020-04" db="EMBL/GenBank/DDBJ databases">
        <authorList>
            <person name="Chiriac C."/>
            <person name="Salcher M."/>
            <person name="Ghai R."/>
            <person name="Kavagutti S V."/>
        </authorList>
    </citation>
    <scope>NUCLEOTIDE SEQUENCE</scope>
</reference>
<dbReference type="EMBL" id="LR796427">
    <property type="protein sequence ID" value="CAB4144292.1"/>
    <property type="molecule type" value="Genomic_DNA"/>
</dbReference>
<organism evidence="1">
    <name type="scientific">uncultured Caudovirales phage</name>
    <dbReference type="NCBI Taxonomy" id="2100421"/>
    <lineage>
        <taxon>Viruses</taxon>
        <taxon>Duplodnaviria</taxon>
        <taxon>Heunggongvirae</taxon>
        <taxon>Uroviricota</taxon>
        <taxon>Caudoviricetes</taxon>
        <taxon>Peduoviridae</taxon>
        <taxon>Maltschvirus</taxon>
        <taxon>Maltschvirus maltsch</taxon>
    </lineage>
</organism>
<sequence length="71" mass="8306">MDYRNELKDRIRYAEVVVESTQRVYTTKDIVDFINDPIKKAEAKFTFNLGVLQGLKEAKELLEEIEDALQN</sequence>